<evidence type="ECO:0000313" key="2">
    <source>
        <dbReference type="Proteomes" id="UP000077051"/>
    </source>
</evidence>
<reference evidence="1 2" key="1">
    <citation type="submission" date="2015-06" db="EMBL/GenBank/DDBJ databases">
        <title>Expansion of signal transduction pathways in fungi by whole-genome duplication.</title>
        <authorList>
            <consortium name="DOE Joint Genome Institute"/>
            <person name="Corrochano L.M."/>
            <person name="Kuo A."/>
            <person name="Marcet-Houben M."/>
            <person name="Polaino S."/>
            <person name="Salamov A."/>
            <person name="Villalobos J.M."/>
            <person name="Alvarez M.I."/>
            <person name="Avalos J."/>
            <person name="Benito E.P."/>
            <person name="Benoit I."/>
            <person name="Burger G."/>
            <person name="Camino L.P."/>
            <person name="Canovas D."/>
            <person name="Cerda-Olmedo E."/>
            <person name="Cheng J.-F."/>
            <person name="Dominguez A."/>
            <person name="Elias M."/>
            <person name="Eslava A.P."/>
            <person name="Glaser F."/>
            <person name="Grimwood J."/>
            <person name="Gutierrez G."/>
            <person name="Heitman J."/>
            <person name="Henrissat B."/>
            <person name="Iturriaga E.A."/>
            <person name="Lang B.F."/>
            <person name="Lavin J.L."/>
            <person name="Lee S."/>
            <person name="Li W."/>
            <person name="Lindquist E."/>
            <person name="Lopez-Garcia S."/>
            <person name="Luque E.M."/>
            <person name="Marcos A.T."/>
            <person name="Martin J."/>
            <person name="Mccluskey K."/>
            <person name="Medina H.R."/>
            <person name="Miralles-Duran A."/>
            <person name="Miyazaki A."/>
            <person name="Munoz-Torres E."/>
            <person name="Oguiza J.A."/>
            <person name="Ohm R."/>
            <person name="Olmedo M."/>
            <person name="Orejas M."/>
            <person name="Ortiz-Castellanos L."/>
            <person name="Pisabarro A.G."/>
            <person name="Rodriguez-Romero J."/>
            <person name="Ruiz-Herrera J."/>
            <person name="Ruiz-Vazquez R."/>
            <person name="Sanz C."/>
            <person name="Schackwitz W."/>
            <person name="Schmutz J."/>
            <person name="Shahriari M."/>
            <person name="Shelest E."/>
            <person name="Silva-Franco F."/>
            <person name="Soanes D."/>
            <person name="Syed K."/>
            <person name="Tagua V.G."/>
            <person name="Talbot N.J."/>
            <person name="Thon M."/>
            <person name="De Vries R.P."/>
            <person name="Wiebenga A."/>
            <person name="Yadav J.S."/>
            <person name="Braun E.L."/>
            <person name="Baker S."/>
            <person name="Garre V."/>
            <person name="Horwitz B."/>
            <person name="Torres-Martinez S."/>
            <person name="Idnurm A."/>
            <person name="Herrera-Estrella A."/>
            <person name="Gabaldon T."/>
            <person name="Grigoriev I.V."/>
        </authorList>
    </citation>
    <scope>NUCLEOTIDE SEQUENCE [LARGE SCALE GENOMIC DNA]</scope>
    <source>
        <strain evidence="1 2">CBS 277.49</strain>
    </source>
</reference>
<dbReference type="VEuPathDB" id="FungiDB:MUCCIDRAFT_109690"/>
<accession>A0A168KWB8</accession>
<sequence>MVLDEYQALDKQNNDLLLQFLTRVEKQPTFSSMTEKSSFLQLLLKDLKENKETWTEELKTKALSVIRILGRDQAGSDPLFTKEASEYA</sequence>
<dbReference type="OrthoDB" id="5585685at2759"/>
<evidence type="ECO:0000313" key="1">
    <source>
        <dbReference type="EMBL" id="OAD02844.1"/>
    </source>
</evidence>
<organism evidence="1 2">
    <name type="scientific">Mucor lusitanicus CBS 277.49</name>
    <dbReference type="NCBI Taxonomy" id="747725"/>
    <lineage>
        <taxon>Eukaryota</taxon>
        <taxon>Fungi</taxon>
        <taxon>Fungi incertae sedis</taxon>
        <taxon>Mucoromycota</taxon>
        <taxon>Mucoromycotina</taxon>
        <taxon>Mucoromycetes</taxon>
        <taxon>Mucorales</taxon>
        <taxon>Mucorineae</taxon>
        <taxon>Mucoraceae</taxon>
        <taxon>Mucor</taxon>
    </lineage>
</organism>
<gene>
    <name evidence="1" type="ORF">MUCCIDRAFT_109690</name>
</gene>
<keyword evidence="2" id="KW-1185">Reference proteome</keyword>
<name>A0A168KWB8_MUCCL</name>
<dbReference type="AlphaFoldDB" id="A0A168KWB8"/>
<dbReference type="Proteomes" id="UP000077051">
    <property type="component" value="Unassembled WGS sequence"/>
</dbReference>
<comment type="caution">
    <text evidence="1">The sequence shown here is derived from an EMBL/GenBank/DDBJ whole genome shotgun (WGS) entry which is preliminary data.</text>
</comment>
<dbReference type="EMBL" id="AMYB01000004">
    <property type="protein sequence ID" value="OAD02844.1"/>
    <property type="molecule type" value="Genomic_DNA"/>
</dbReference>
<proteinExistence type="predicted"/>
<protein>
    <submittedName>
        <fullName evidence="1">Uncharacterized protein</fullName>
    </submittedName>
</protein>